<feature type="compositionally biased region" description="Basic and acidic residues" evidence="1">
    <location>
        <begin position="43"/>
        <end position="53"/>
    </location>
</feature>
<dbReference type="AlphaFoldDB" id="A0AAW2EGC3"/>
<feature type="region of interest" description="Disordered" evidence="1">
    <location>
        <begin position="30"/>
        <end position="102"/>
    </location>
</feature>
<organism evidence="2 3">
    <name type="scientific">Cardiocondyla obscurior</name>
    <dbReference type="NCBI Taxonomy" id="286306"/>
    <lineage>
        <taxon>Eukaryota</taxon>
        <taxon>Metazoa</taxon>
        <taxon>Ecdysozoa</taxon>
        <taxon>Arthropoda</taxon>
        <taxon>Hexapoda</taxon>
        <taxon>Insecta</taxon>
        <taxon>Pterygota</taxon>
        <taxon>Neoptera</taxon>
        <taxon>Endopterygota</taxon>
        <taxon>Hymenoptera</taxon>
        <taxon>Apocrita</taxon>
        <taxon>Aculeata</taxon>
        <taxon>Formicoidea</taxon>
        <taxon>Formicidae</taxon>
        <taxon>Myrmicinae</taxon>
        <taxon>Cardiocondyla</taxon>
    </lineage>
</organism>
<dbReference type="Proteomes" id="UP001430953">
    <property type="component" value="Unassembled WGS sequence"/>
</dbReference>
<evidence type="ECO:0000256" key="1">
    <source>
        <dbReference type="SAM" id="MobiDB-lite"/>
    </source>
</evidence>
<name>A0AAW2EGC3_9HYME</name>
<proteinExistence type="predicted"/>
<protein>
    <recommendedName>
        <fullName evidence="4">Secreted protein</fullName>
    </recommendedName>
</protein>
<reference evidence="2 3" key="1">
    <citation type="submission" date="2023-03" db="EMBL/GenBank/DDBJ databases">
        <title>High recombination rates correlate with genetic variation in Cardiocondyla obscurior ants.</title>
        <authorList>
            <person name="Errbii M."/>
        </authorList>
    </citation>
    <scope>NUCLEOTIDE SEQUENCE [LARGE SCALE GENOMIC DNA]</scope>
    <source>
        <strain evidence="2">Alpha-2009</strain>
        <tissue evidence="2">Whole body</tissue>
    </source>
</reference>
<evidence type="ECO:0008006" key="4">
    <source>
        <dbReference type="Google" id="ProtNLM"/>
    </source>
</evidence>
<comment type="caution">
    <text evidence="2">The sequence shown here is derived from an EMBL/GenBank/DDBJ whole genome shotgun (WGS) entry which is preliminary data.</text>
</comment>
<dbReference type="EMBL" id="JADYXP020000023">
    <property type="protein sequence ID" value="KAL0101990.1"/>
    <property type="molecule type" value="Genomic_DNA"/>
</dbReference>
<sequence length="102" mass="11135">MVTSLTVITIPVVRSCPLLSGDTKSTISVRHAAQSTHAARSRRFNEIGGDKKINGPRRVLASPRTVGRRLNPRLLKPQRGFPTQAVARISSSSKPPEGIRRI</sequence>
<keyword evidence="3" id="KW-1185">Reference proteome</keyword>
<gene>
    <name evidence="2" type="ORF">PUN28_018503</name>
</gene>
<accession>A0AAW2EGC3</accession>
<evidence type="ECO:0000313" key="3">
    <source>
        <dbReference type="Proteomes" id="UP001430953"/>
    </source>
</evidence>
<evidence type="ECO:0000313" key="2">
    <source>
        <dbReference type="EMBL" id="KAL0101990.1"/>
    </source>
</evidence>